<reference evidence="3" key="1">
    <citation type="submission" date="2016-04" db="UniProtKB">
        <authorList>
            <consortium name="WormBaseParasite"/>
        </authorList>
    </citation>
    <scope>IDENTIFICATION</scope>
</reference>
<reference evidence="1 2" key="2">
    <citation type="submission" date="2018-11" db="EMBL/GenBank/DDBJ databases">
        <authorList>
            <consortium name="Pathogen Informatics"/>
        </authorList>
    </citation>
    <scope>NUCLEOTIDE SEQUENCE [LARGE SCALE GENOMIC DNA]</scope>
</reference>
<accession>A0A158RD66</accession>
<protein>
    <submittedName>
        <fullName evidence="1 3">Uncharacterized protein</fullName>
    </submittedName>
</protein>
<dbReference type="Proteomes" id="UP000276776">
    <property type="component" value="Unassembled WGS sequence"/>
</dbReference>
<organism evidence="3">
    <name type="scientific">Thelazia callipaeda</name>
    <name type="common">Oriental eyeworm</name>
    <name type="synonym">Parasitic nematode</name>
    <dbReference type="NCBI Taxonomy" id="103827"/>
    <lineage>
        <taxon>Eukaryota</taxon>
        <taxon>Metazoa</taxon>
        <taxon>Ecdysozoa</taxon>
        <taxon>Nematoda</taxon>
        <taxon>Chromadorea</taxon>
        <taxon>Rhabditida</taxon>
        <taxon>Spirurina</taxon>
        <taxon>Spiruromorpha</taxon>
        <taxon>Thelazioidea</taxon>
        <taxon>Thelaziidae</taxon>
        <taxon>Thelazia</taxon>
    </lineage>
</organism>
<dbReference type="WBParaSite" id="TCLT_0001031601-mRNA-1">
    <property type="protein sequence ID" value="TCLT_0001031601-mRNA-1"/>
    <property type="gene ID" value="TCLT_0001031601"/>
</dbReference>
<name>A0A158RD66_THECL</name>
<evidence type="ECO:0000313" key="3">
    <source>
        <dbReference type="WBParaSite" id="TCLT_0001031601-mRNA-1"/>
    </source>
</evidence>
<evidence type="ECO:0000313" key="2">
    <source>
        <dbReference type="Proteomes" id="UP000276776"/>
    </source>
</evidence>
<dbReference type="AlphaFoldDB" id="A0A158RD66"/>
<sequence>MIAKSCIKVATSLSPTYAATPVVTKLATSSLHRVTLIPGWSLSCSH</sequence>
<keyword evidence="2" id="KW-1185">Reference proteome</keyword>
<dbReference type="EMBL" id="UYYF01005048">
    <property type="protein sequence ID" value="VDN07989.1"/>
    <property type="molecule type" value="Genomic_DNA"/>
</dbReference>
<proteinExistence type="predicted"/>
<evidence type="ECO:0000313" key="1">
    <source>
        <dbReference type="EMBL" id="VDN07989.1"/>
    </source>
</evidence>
<gene>
    <name evidence="1" type="ORF">TCLT_LOCUS10305</name>
</gene>